<evidence type="ECO:0000256" key="1">
    <source>
        <dbReference type="SAM" id="SignalP"/>
    </source>
</evidence>
<evidence type="ECO:0000313" key="2">
    <source>
        <dbReference type="EMBL" id="MBW3470194.1"/>
    </source>
</evidence>
<protein>
    <submittedName>
        <fullName evidence="2">DUF3078 domain-containing protein</fullName>
    </submittedName>
</protein>
<reference evidence="2 3" key="1">
    <citation type="journal article" date="2020" name="Syst. Appl. Microbiol.">
        <title>Arthrospiribacter ruber gen. nov., sp. nov., a novel bacterium isolated from Arthrospira cultures.</title>
        <authorList>
            <person name="Waleron M."/>
            <person name="Misztak A."/>
            <person name="Waleron M.M."/>
            <person name="Furmaniak M."/>
            <person name="Mrozik A."/>
            <person name="Waleron K."/>
        </authorList>
    </citation>
    <scope>NUCLEOTIDE SEQUENCE [LARGE SCALE GENOMIC DNA]</scope>
    <source>
        <strain evidence="2 3">DPMB0001</strain>
    </source>
</reference>
<dbReference type="InterPro" id="IPR021428">
    <property type="entry name" value="DUF3078"/>
</dbReference>
<organism evidence="2 3">
    <name type="scientific">Arthrospiribacter ruber</name>
    <dbReference type="NCBI Taxonomy" id="2487934"/>
    <lineage>
        <taxon>Bacteria</taxon>
        <taxon>Pseudomonadati</taxon>
        <taxon>Bacteroidota</taxon>
        <taxon>Cytophagia</taxon>
        <taxon>Cytophagales</taxon>
        <taxon>Cyclobacteriaceae</taxon>
        <taxon>Arthrospiribacter</taxon>
    </lineage>
</organism>
<sequence length="330" mass="37346">MNIRVILLFMLVALAQSKVAFAQDELILADTLLISGDTIIMLGDSIIIKEKIKPIYWERGGNFNLSIQQVSLSNWNAGGVSNMALNTGLVMFANYKKDKIIWDSKLTANFGFNNQSDRRFQTRKTNDNFIFISKYGRELTESWYLSTQIDARTQLLAGYRYFRPAGAEEDARSKISDLLAPAYIQSSTGLNYRKEYDNKDRISLIASPFTGRFTVVLDDSLSNAGAFGVIPGEMVRAEAGISFSSTSDFQILENIRWRADLNLFSNFEKLGNFVVNFNSIVSMKVNRYITTRIETILIYDESVFIQQDEGPPRQAIQLQNMINFGIGIDF</sequence>
<dbReference type="RefSeq" id="WP_219293861.1">
    <property type="nucleotide sequence ID" value="NZ_RPHB01000012.1"/>
</dbReference>
<keyword evidence="3" id="KW-1185">Reference proteome</keyword>
<name>A0A951J1M7_9BACT</name>
<dbReference type="Proteomes" id="UP000727490">
    <property type="component" value="Unassembled WGS sequence"/>
</dbReference>
<feature type="chain" id="PRO_5037947666" evidence="1">
    <location>
        <begin position="23"/>
        <end position="330"/>
    </location>
</feature>
<proteinExistence type="predicted"/>
<evidence type="ECO:0000313" key="3">
    <source>
        <dbReference type="Proteomes" id="UP000727490"/>
    </source>
</evidence>
<comment type="caution">
    <text evidence="2">The sequence shown here is derived from an EMBL/GenBank/DDBJ whole genome shotgun (WGS) entry which is preliminary data.</text>
</comment>
<gene>
    <name evidence="2" type="ORF">EGN73_20615</name>
</gene>
<dbReference type="Pfam" id="PF11276">
    <property type="entry name" value="DUF3078"/>
    <property type="match status" value="1"/>
</dbReference>
<dbReference type="AlphaFoldDB" id="A0A951J1M7"/>
<accession>A0A951J1M7</accession>
<feature type="signal peptide" evidence="1">
    <location>
        <begin position="1"/>
        <end position="22"/>
    </location>
</feature>
<dbReference type="EMBL" id="RPHB01000012">
    <property type="protein sequence ID" value="MBW3470194.1"/>
    <property type="molecule type" value="Genomic_DNA"/>
</dbReference>
<keyword evidence="1" id="KW-0732">Signal</keyword>